<dbReference type="Proteomes" id="UP000011058">
    <property type="component" value="Chromosome"/>
</dbReference>
<dbReference type="InterPro" id="IPR012296">
    <property type="entry name" value="Nuclease_put_TT1808"/>
</dbReference>
<protein>
    <recommendedName>
        <fullName evidence="1">Putative restriction endonuclease domain-containing protein</fullName>
    </recommendedName>
</protein>
<dbReference type="KEGG" id="fae:FAES_5071"/>
<proteinExistence type="predicted"/>
<name>I0KG17_9BACT</name>
<dbReference type="Pfam" id="PF05685">
    <property type="entry name" value="Uma2"/>
    <property type="match status" value="1"/>
</dbReference>
<dbReference type="InterPro" id="IPR011335">
    <property type="entry name" value="Restrct_endonuc-II-like"/>
</dbReference>
<sequence length="240" mass="26880">MAERSHYSLYIVQYTLTPSATMTELAAQLLESSQAPKIIQQVQAILHEEQNRRRAFYEWMDEDMKTEFINGEIVVHSPALDKHNLVVMHLGTLLNVFVSAHNLGAVRVEKALVELSRNSYEPDICYFGPEKAASIAPDSLYYPAPDLVVEVLSESKKKNDREVKFEDYAAHGVAEYWIIDPTRQTVETFSIDADTEAYAATGTFRVSQSVSSAVLSEFAIPVKSLFDNTANVMALRALLS</sequence>
<gene>
    <name evidence="2" type="primary">uma2</name>
    <name evidence="2" type="ORF">FAES_5071</name>
</gene>
<evidence type="ECO:0000313" key="3">
    <source>
        <dbReference type="Proteomes" id="UP000011058"/>
    </source>
</evidence>
<dbReference type="CDD" id="cd06260">
    <property type="entry name" value="DUF820-like"/>
    <property type="match status" value="1"/>
</dbReference>
<reference evidence="2 3" key="1">
    <citation type="journal article" date="2012" name="J. Bacteriol.">
        <title>Genome Sequence of Fibrella aestuarina BUZ 2T, a Filamentous Marine Bacterium.</title>
        <authorList>
            <person name="Filippini M."/>
            <person name="Qi W."/>
            <person name="Blom J."/>
            <person name="Goesmann A."/>
            <person name="Smits T.H."/>
            <person name="Bagheri H.C."/>
        </authorList>
    </citation>
    <scope>NUCLEOTIDE SEQUENCE [LARGE SCALE GENOMIC DNA]</scope>
    <source>
        <strain evidence="3">BUZ 2T</strain>
    </source>
</reference>
<feature type="domain" description="Putative restriction endonuclease" evidence="1">
    <location>
        <begin position="56"/>
        <end position="222"/>
    </location>
</feature>
<dbReference type="AlphaFoldDB" id="I0KG17"/>
<organism evidence="2 3">
    <name type="scientific">Fibrella aestuarina BUZ 2</name>
    <dbReference type="NCBI Taxonomy" id="1166018"/>
    <lineage>
        <taxon>Bacteria</taxon>
        <taxon>Pseudomonadati</taxon>
        <taxon>Bacteroidota</taxon>
        <taxon>Cytophagia</taxon>
        <taxon>Cytophagales</taxon>
        <taxon>Spirosomataceae</taxon>
        <taxon>Fibrella</taxon>
    </lineage>
</organism>
<dbReference type="SUPFAM" id="SSF52980">
    <property type="entry name" value="Restriction endonuclease-like"/>
    <property type="match status" value="1"/>
</dbReference>
<evidence type="ECO:0000259" key="1">
    <source>
        <dbReference type="Pfam" id="PF05685"/>
    </source>
</evidence>
<dbReference type="PATRIC" id="fig|1166018.3.peg.2047"/>
<dbReference type="HOGENOM" id="CLU_076312_0_1_10"/>
<accession>I0KG17</accession>
<dbReference type="STRING" id="1166018.FAES_5071"/>
<keyword evidence="3" id="KW-1185">Reference proteome</keyword>
<dbReference type="InterPro" id="IPR008538">
    <property type="entry name" value="Uma2"/>
</dbReference>
<evidence type="ECO:0000313" key="2">
    <source>
        <dbReference type="EMBL" id="CCH03070.1"/>
    </source>
</evidence>
<dbReference type="Gene3D" id="3.90.1570.10">
    <property type="entry name" value="tt1808, chain A"/>
    <property type="match status" value="1"/>
</dbReference>
<dbReference type="PANTHER" id="PTHR34107:SF4">
    <property type="entry name" value="SLL1222 PROTEIN"/>
    <property type="match status" value="1"/>
</dbReference>
<dbReference type="EMBL" id="HE796683">
    <property type="protein sequence ID" value="CCH03070.1"/>
    <property type="molecule type" value="Genomic_DNA"/>
</dbReference>
<dbReference type="PANTHER" id="PTHR34107">
    <property type="entry name" value="SLL0198 PROTEIN-RELATED"/>
    <property type="match status" value="1"/>
</dbReference>
<dbReference type="eggNOG" id="COG4636">
    <property type="taxonomic scope" value="Bacteria"/>
</dbReference>